<evidence type="ECO:0008006" key="3">
    <source>
        <dbReference type="Google" id="ProtNLM"/>
    </source>
</evidence>
<dbReference type="eggNOG" id="ENOG502Z847">
    <property type="taxonomic scope" value="Bacteria"/>
</dbReference>
<evidence type="ECO:0000313" key="2">
    <source>
        <dbReference type="Proteomes" id="UP000002964"/>
    </source>
</evidence>
<dbReference type="EMBL" id="JH603170">
    <property type="protein sequence ID" value="EIC19852.1"/>
    <property type="molecule type" value="Genomic_DNA"/>
</dbReference>
<organism evidence="1 2">
    <name type="scientific">Thiorhodovibrio frisius</name>
    <dbReference type="NCBI Taxonomy" id="631362"/>
    <lineage>
        <taxon>Bacteria</taxon>
        <taxon>Pseudomonadati</taxon>
        <taxon>Pseudomonadota</taxon>
        <taxon>Gammaproteobacteria</taxon>
        <taxon>Chromatiales</taxon>
        <taxon>Chromatiaceae</taxon>
        <taxon>Thiorhodovibrio</taxon>
    </lineage>
</organism>
<dbReference type="Proteomes" id="UP000002964">
    <property type="component" value="Unassembled WGS sequence"/>
</dbReference>
<name>H8Z7D6_9GAMM</name>
<accession>H8Z7D6</accession>
<proteinExistence type="predicted"/>
<reference evidence="1 2" key="2">
    <citation type="submission" date="2011-11" db="EMBL/GenBank/DDBJ databases">
        <authorList>
            <consortium name="US DOE Joint Genome Institute"/>
            <person name="Lucas S."/>
            <person name="Han J."/>
            <person name="Lapidus A."/>
            <person name="Cheng J.-F."/>
            <person name="Goodwin L."/>
            <person name="Pitluck S."/>
            <person name="Peters L."/>
            <person name="Ovchinnikova G."/>
            <person name="Zhang X."/>
            <person name="Detter J.C."/>
            <person name="Han C."/>
            <person name="Tapia R."/>
            <person name="Land M."/>
            <person name="Hauser L."/>
            <person name="Kyrpides N."/>
            <person name="Ivanova N."/>
            <person name="Pagani I."/>
            <person name="Vogl K."/>
            <person name="Liu Z."/>
            <person name="Overmann J."/>
            <person name="Frigaard N.-U."/>
            <person name="Bryant D."/>
            <person name="Woyke T."/>
        </authorList>
    </citation>
    <scope>NUCLEOTIDE SEQUENCE [LARGE SCALE GENOMIC DNA]</scope>
    <source>
        <strain evidence="1 2">970</strain>
    </source>
</reference>
<dbReference type="AlphaFoldDB" id="H8Z7D6"/>
<dbReference type="HOGENOM" id="CLU_083027_0_0_6"/>
<evidence type="ECO:0000313" key="1">
    <source>
        <dbReference type="EMBL" id="EIC19852.1"/>
    </source>
</evidence>
<dbReference type="STRING" id="631362.Thi970DRAFT_03457"/>
<keyword evidence="2" id="KW-1185">Reference proteome</keyword>
<protein>
    <recommendedName>
        <fullName evidence="3">Inner membrane protein (DUF1819)</fullName>
    </recommendedName>
</protein>
<reference evidence="2" key="1">
    <citation type="submission" date="2011-06" db="EMBL/GenBank/DDBJ databases">
        <authorList>
            <consortium name="US DOE Joint Genome Institute (JGI-PGF)"/>
            <person name="Lucas S."/>
            <person name="Han J."/>
            <person name="Lapidus A."/>
            <person name="Cheng J.-F."/>
            <person name="Goodwin L."/>
            <person name="Pitluck S."/>
            <person name="Peters L."/>
            <person name="Land M.L."/>
            <person name="Hauser L."/>
            <person name="Vogl K."/>
            <person name="Liu Z."/>
            <person name="Overmann J."/>
            <person name="Frigaard N.-U."/>
            <person name="Bryant D.A."/>
            <person name="Woyke T.J."/>
        </authorList>
    </citation>
    <scope>NUCLEOTIDE SEQUENCE [LARGE SCALE GENOMIC DNA]</scope>
    <source>
        <strain evidence="2">970</strain>
    </source>
</reference>
<dbReference type="OrthoDB" id="69057at2"/>
<sequence length="264" mass="29546">MFATESSAALHRFGFKLGNGGVHSARTMMLVELQRLLDAAPAGAQRADYREAVVDDNLLDKPTVNARKLTFRHLSDLYALDPGTCLFRIFRGLWSLEPAAQPMLALQMALTRDGLLRSSVPLVLATPQGQRFEREAIEQLLTQSDEGRFSLASIAAIAQRINGTWTQAGYLTGRVKKRRSQPVATPVNVAFGLFLGYLEGRLAQRLFTSDWVRALDLPEERLIELTQAAAQRGLLVFRRTGAVMEVRFPDYLTEQEQEWLNEQA</sequence>
<dbReference type="RefSeq" id="WP_009150255.1">
    <property type="nucleotide sequence ID" value="NZ_CP121471.1"/>
</dbReference>
<gene>
    <name evidence="1" type="ORF">Thi970DRAFT_03457</name>
</gene>